<evidence type="ECO:0000313" key="2">
    <source>
        <dbReference type="Proteomes" id="UP000191116"/>
    </source>
</evidence>
<proteinExistence type="predicted"/>
<protein>
    <submittedName>
        <fullName evidence="1">Uncharacterized protein</fullName>
    </submittedName>
</protein>
<reference evidence="1 2" key="1">
    <citation type="submission" date="2017-02" db="EMBL/GenBank/DDBJ databases">
        <authorList>
            <person name="Peterson S.W."/>
        </authorList>
    </citation>
    <scope>NUCLEOTIDE SEQUENCE [LARGE SCALE GENOMIC DNA]</scope>
    <source>
        <strain evidence="1 2">CECT 9189</strain>
    </source>
</reference>
<name>A0A1T4PYX0_9GAMM</name>
<dbReference type="AlphaFoldDB" id="A0A1T4PYX0"/>
<dbReference type="Proteomes" id="UP000191116">
    <property type="component" value="Unassembled WGS sequence"/>
</dbReference>
<organism evidence="1 2">
    <name type="scientific">Photobacterium toruni</name>
    <dbReference type="NCBI Taxonomy" id="1935446"/>
    <lineage>
        <taxon>Bacteria</taxon>
        <taxon>Pseudomonadati</taxon>
        <taxon>Pseudomonadota</taxon>
        <taxon>Gammaproteobacteria</taxon>
        <taxon>Vibrionales</taxon>
        <taxon>Vibrionaceae</taxon>
        <taxon>Photobacterium</taxon>
    </lineage>
</organism>
<sequence>MDIQKLTPTEKDLFIQILSECYQRLTAAKIEANELTKEGFQLLFQSVYKNINRNYNYE</sequence>
<gene>
    <name evidence="1" type="ORF">CZ814_00908</name>
</gene>
<dbReference type="EMBL" id="FUWP01000003">
    <property type="protein sequence ID" value="SJZ96675.1"/>
    <property type="molecule type" value="Genomic_DNA"/>
</dbReference>
<accession>A0A1T4PYX0</accession>
<dbReference type="RefSeq" id="WP_162841680.1">
    <property type="nucleotide sequence ID" value="NZ_AP024855.1"/>
</dbReference>
<evidence type="ECO:0000313" key="1">
    <source>
        <dbReference type="EMBL" id="SJZ96675.1"/>
    </source>
</evidence>